<sequence>MIDETFIKYVYGKEKYISGNNLYIQHNAIDKGTTDRDKSSDGASSFPYFYWLDSLKGFGILLVVMGHTCTYDSILHWIYSFHMALFFIISGLLFRPRPLIEAIKHKAKHLLVPYVFFATLTFVYWALIERHLRPDNIPVSSAFMNLFLARAGSDYPQNAVMWFLPCLFVTEIAFLILLRTLQIVTSASSNRVILRHALFIGLIVVCLAIGYCSEHWLIPMLKTRMPWALDIVPFSLSFIIIGYLLQPLLSPVDNIIRHFSSIRLGVAVLGIIGSALLWAFVQITNLNVNLNLAVVSNIAWMLIASLLGFVSSVCLCSAADNSALRYIGAASLTIMCAHEPVKRVVIQCCTMIVRTNSSTLRSSLLISCAIVAIAVCICLVAHVMIKRFAPILIGISNPPQKHTKCTY</sequence>
<keyword evidence="1" id="KW-1133">Transmembrane helix</keyword>
<dbReference type="InterPro" id="IPR002656">
    <property type="entry name" value="Acyl_transf_3_dom"/>
</dbReference>
<comment type="caution">
    <text evidence="3">The sequence shown here is derived from an EMBL/GenBank/DDBJ whole genome shotgun (WGS) entry which is preliminary data.</text>
</comment>
<feature type="domain" description="Acyltransferase 3" evidence="2">
    <location>
        <begin position="50"/>
        <end position="380"/>
    </location>
</feature>
<feature type="transmembrane region" description="Helical" evidence="1">
    <location>
        <begin position="110"/>
        <end position="128"/>
    </location>
</feature>
<feature type="transmembrane region" description="Helical" evidence="1">
    <location>
        <begin position="74"/>
        <end position="94"/>
    </location>
</feature>
<keyword evidence="3" id="KW-0808">Transferase</keyword>
<gene>
    <name evidence="3" type="ORF">G1C95_2430</name>
</gene>
<dbReference type="PANTHER" id="PTHR37312:SF1">
    <property type="entry name" value="MEMBRANE-BOUND ACYLTRANSFERASE YKRP-RELATED"/>
    <property type="match status" value="1"/>
</dbReference>
<keyword evidence="4" id="KW-1185">Reference proteome</keyword>
<dbReference type="Pfam" id="PF01757">
    <property type="entry name" value="Acyl_transf_3"/>
    <property type="match status" value="1"/>
</dbReference>
<evidence type="ECO:0000313" key="3">
    <source>
        <dbReference type="EMBL" id="NMM95242.1"/>
    </source>
</evidence>
<organism evidence="3 4">
    <name type="scientific">Bifidobacterium oedipodis</name>
    <dbReference type="NCBI Taxonomy" id="2675322"/>
    <lineage>
        <taxon>Bacteria</taxon>
        <taxon>Bacillati</taxon>
        <taxon>Actinomycetota</taxon>
        <taxon>Actinomycetes</taxon>
        <taxon>Bifidobacteriales</taxon>
        <taxon>Bifidobacteriaceae</taxon>
        <taxon>Bifidobacterium</taxon>
    </lineage>
</organism>
<feature type="transmembrane region" description="Helical" evidence="1">
    <location>
        <begin position="193"/>
        <end position="211"/>
    </location>
</feature>
<dbReference type="GO" id="GO:0016747">
    <property type="term" value="F:acyltransferase activity, transferring groups other than amino-acyl groups"/>
    <property type="evidence" value="ECO:0007669"/>
    <property type="project" value="InterPro"/>
</dbReference>
<proteinExistence type="predicted"/>
<feature type="transmembrane region" description="Helical" evidence="1">
    <location>
        <begin position="364"/>
        <end position="385"/>
    </location>
</feature>
<feature type="transmembrane region" description="Helical" evidence="1">
    <location>
        <begin position="48"/>
        <end position="68"/>
    </location>
</feature>
<feature type="transmembrane region" description="Helical" evidence="1">
    <location>
        <begin position="159"/>
        <end position="181"/>
    </location>
</feature>
<accession>A0A7Y0ERU4</accession>
<keyword evidence="3" id="KW-0012">Acyltransferase</keyword>
<evidence type="ECO:0000256" key="1">
    <source>
        <dbReference type="SAM" id="Phobius"/>
    </source>
</evidence>
<dbReference type="PANTHER" id="PTHR37312">
    <property type="entry name" value="MEMBRANE-BOUND ACYLTRANSFERASE YKRP-RELATED"/>
    <property type="match status" value="1"/>
</dbReference>
<dbReference type="InterPro" id="IPR052734">
    <property type="entry name" value="Nod_factor_acetyltransferase"/>
</dbReference>
<feature type="transmembrane region" description="Helical" evidence="1">
    <location>
        <begin position="261"/>
        <end position="281"/>
    </location>
</feature>
<feature type="transmembrane region" description="Helical" evidence="1">
    <location>
        <begin position="293"/>
        <end position="316"/>
    </location>
</feature>
<dbReference type="Proteomes" id="UP000532194">
    <property type="component" value="Unassembled WGS sequence"/>
</dbReference>
<evidence type="ECO:0000313" key="4">
    <source>
        <dbReference type="Proteomes" id="UP000532194"/>
    </source>
</evidence>
<name>A0A7Y0ERU4_9BIFI</name>
<keyword evidence="1" id="KW-0472">Membrane</keyword>
<keyword evidence="1" id="KW-0812">Transmembrane</keyword>
<dbReference type="EMBL" id="JAAIII010000011">
    <property type="protein sequence ID" value="NMM95242.1"/>
    <property type="molecule type" value="Genomic_DNA"/>
</dbReference>
<protein>
    <submittedName>
        <fullName evidence="3">Acyltransferase 3</fullName>
    </submittedName>
</protein>
<dbReference type="AlphaFoldDB" id="A0A7Y0ERU4"/>
<feature type="transmembrane region" description="Helical" evidence="1">
    <location>
        <begin position="231"/>
        <end position="249"/>
    </location>
</feature>
<evidence type="ECO:0000259" key="2">
    <source>
        <dbReference type="Pfam" id="PF01757"/>
    </source>
</evidence>
<reference evidence="3 4" key="1">
    <citation type="submission" date="2020-02" db="EMBL/GenBank/DDBJ databases">
        <title>Characterization of phylogenetic diversity of novel bifidobacterial species isolated in Czech ZOOs.</title>
        <authorList>
            <person name="Lugli G.A."/>
            <person name="Vera N.B."/>
            <person name="Ventura M."/>
        </authorList>
    </citation>
    <scope>NUCLEOTIDE SEQUENCE [LARGE SCALE GENOMIC DNA]</scope>
    <source>
        <strain evidence="3 4">DSM 109957</strain>
    </source>
</reference>